<keyword evidence="3" id="KW-0812">Transmembrane</keyword>
<evidence type="ECO:0000256" key="1">
    <source>
        <dbReference type="ARBA" id="ARBA00004370"/>
    </source>
</evidence>
<dbReference type="InterPro" id="IPR004329">
    <property type="entry name" value="CcmE"/>
</dbReference>
<keyword evidence="2 3" id="KW-0472">Membrane</keyword>
<evidence type="ECO:0000256" key="3">
    <source>
        <dbReference type="SAM" id="Phobius"/>
    </source>
</evidence>
<dbReference type="Pfam" id="PF03100">
    <property type="entry name" value="CcmE"/>
    <property type="match status" value="1"/>
</dbReference>
<dbReference type="EMBL" id="CAFBLP010000003">
    <property type="protein sequence ID" value="CAB4860232.1"/>
    <property type="molecule type" value="Genomic_DNA"/>
</dbReference>
<gene>
    <name evidence="4" type="ORF">UFOPK3376_00216</name>
</gene>
<name>A0A6J7CNU2_9ZZZZ</name>
<comment type="subcellular location">
    <subcellularLocation>
        <location evidence="1">Membrane</location>
    </subcellularLocation>
</comment>
<feature type="transmembrane region" description="Helical" evidence="3">
    <location>
        <begin position="22"/>
        <end position="43"/>
    </location>
</feature>
<dbReference type="GO" id="GO:0017004">
    <property type="term" value="P:cytochrome complex assembly"/>
    <property type="evidence" value="ECO:0007669"/>
    <property type="project" value="InterPro"/>
</dbReference>
<organism evidence="4">
    <name type="scientific">freshwater metagenome</name>
    <dbReference type="NCBI Taxonomy" id="449393"/>
    <lineage>
        <taxon>unclassified sequences</taxon>
        <taxon>metagenomes</taxon>
        <taxon>ecological metagenomes</taxon>
    </lineage>
</organism>
<dbReference type="AlphaFoldDB" id="A0A6J7CNU2"/>
<dbReference type="InterPro" id="IPR012340">
    <property type="entry name" value="NA-bd_OB-fold"/>
</dbReference>
<dbReference type="GO" id="GO:0020037">
    <property type="term" value="F:heme binding"/>
    <property type="evidence" value="ECO:0007669"/>
    <property type="project" value="InterPro"/>
</dbReference>
<evidence type="ECO:0000256" key="2">
    <source>
        <dbReference type="ARBA" id="ARBA00023136"/>
    </source>
</evidence>
<keyword evidence="3" id="KW-1133">Transmembrane helix</keyword>
<sequence>MDLTPRPAAPAAAPKQRNRRKIMSAVLLVVVLGAGLFVVFKGLTNALDYYCNVDEVGHKDGCESGRQLRIQGVVDKGSIKTDKGITTFDITFNKVTIPVVYDSGEPGGLFQECIPVVVRGVMKAGVFEGDDVEVKHSNEYDAKNKDRIAKATVEAKTCTQSN</sequence>
<dbReference type="GO" id="GO:0005886">
    <property type="term" value="C:plasma membrane"/>
    <property type="evidence" value="ECO:0007669"/>
    <property type="project" value="InterPro"/>
</dbReference>
<reference evidence="4" key="1">
    <citation type="submission" date="2020-05" db="EMBL/GenBank/DDBJ databases">
        <authorList>
            <person name="Chiriac C."/>
            <person name="Salcher M."/>
            <person name="Ghai R."/>
            <person name="Kavagutti S V."/>
        </authorList>
    </citation>
    <scope>NUCLEOTIDE SEQUENCE</scope>
</reference>
<protein>
    <submittedName>
        <fullName evidence="4">Unannotated protein</fullName>
    </submittedName>
</protein>
<accession>A0A6J7CNU2</accession>
<evidence type="ECO:0000313" key="4">
    <source>
        <dbReference type="EMBL" id="CAB4860232.1"/>
    </source>
</evidence>
<proteinExistence type="predicted"/>
<dbReference type="GO" id="GO:0017003">
    <property type="term" value="P:protein-heme linkage"/>
    <property type="evidence" value="ECO:0007669"/>
    <property type="project" value="InterPro"/>
</dbReference>
<dbReference type="SUPFAM" id="SSF82093">
    <property type="entry name" value="Heme chaperone CcmE"/>
    <property type="match status" value="1"/>
</dbReference>
<dbReference type="InterPro" id="IPR036127">
    <property type="entry name" value="CcmE-like_sf"/>
</dbReference>
<dbReference type="Gene3D" id="2.40.50.140">
    <property type="entry name" value="Nucleic acid-binding proteins"/>
    <property type="match status" value="1"/>
</dbReference>